<dbReference type="AlphaFoldDB" id="V4TXP0"/>
<organism evidence="2 3">
    <name type="scientific">Citrus clementina</name>
    <name type="common">Clementine</name>
    <name type="synonym">Citrus deliciosa x Citrus sinensis</name>
    <dbReference type="NCBI Taxonomy" id="85681"/>
    <lineage>
        <taxon>Eukaryota</taxon>
        <taxon>Viridiplantae</taxon>
        <taxon>Streptophyta</taxon>
        <taxon>Embryophyta</taxon>
        <taxon>Tracheophyta</taxon>
        <taxon>Spermatophyta</taxon>
        <taxon>Magnoliopsida</taxon>
        <taxon>eudicotyledons</taxon>
        <taxon>Gunneridae</taxon>
        <taxon>Pentapetalae</taxon>
        <taxon>rosids</taxon>
        <taxon>malvids</taxon>
        <taxon>Sapindales</taxon>
        <taxon>Rutaceae</taxon>
        <taxon>Aurantioideae</taxon>
        <taxon>Citrus</taxon>
    </lineage>
</organism>
<evidence type="ECO:0000313" key="2">
    <source>
        <dbReference type="EMBL" id="ESR58352.1"/>
    </source>
</evidence>
<sequence length="83" mass="9792">FSGRRFGATINCILVKVKCSYLKHCFRKIESALEFFVFAYCWKAENHLLVKSYEFKIFTTIMDCFLLLFLALFVEVVVLLVYC</sequence>
<reference evidence="2 3" key="1">
    <citation type="submission" date="2013-10" db="EMBL/GenBank/DDBJ databases">
        <authorList>
            <consortium name="International Citrus Genome Consortium"/>
            <person name="Jenkins J."/>
            <person name="Schmutz J."/>
            <person name="Prochnik S."/>
            <person name="Rokhsar D."/>
            <person name="Gmitter F."/>
            <person name="Ollitrault P."/>
            <person name="Machado M."/>
            <person name="Talon M."/>
            <person name="Wincker P."/>
            <person name="Jaillon O."/>
            <person name="Morgante M."/>
        </authorList>
    </citation>
    <scope>NUCLEOTIDE SEQUENCE</scope>
    <source>
        <strain evidence="3">cv. Clemenules</strain>
    </source>
</reference>
<protein>
    <submittedName>
        <fullName evidence="2">Uncharacterized protein</fullName>
    </submittedName>
</protein>
<feature type="transmembrane region" description="Helical" evidence="1">
    <location>
        <begin position="57"/>
        <end position="82"/>
    </location>
</feature>
<name>V4TXP0_CITCL</name>
<keyword evidence="1" id="KW-0472">Membrane</keyword>
<keyword evidence="3" id="KW-1185">Reference proteome</keyword>
<evidence type="ECO:0000313" key="3">
    <source>
        <dbReference type="Proteomes" id="UP000030687"/>
    </source>
</evidence>
<dbReference type="KEGG" id="cic:CICLE_v10023817mg"/>
<gene>
    <name evidence="2" type="ORF">CICLE_v10023817mg</name>
</gene>
<accession>V4TXP0</accession>
<evidence type="ECO:0000256" key="1">
    <source>
        <dbReference type="SAM" id="Phobius"/>
    </source>
</evidence>
<keyword evidence="1" id="KW-0812">Transmembrane</keyword>
<dbReference type="InParanoid" id="V4TXP0"/>
<feature type="non-terminal residue" evidence="2">
    <location>
        <position position="1"/>
    </location>
</feature>
<dbReference type="EMBL" id="KI536661">
    <property type="protein sequence ID" value="ESR58352.1"/>
    <property type="molecule type" value="Genomic_DNA"/>
</dbReference>
<keyword evidence="1" id="KW-1133">Transmembrane helix</keyword>
<dbReference type="Gramene" id="ESR58352">
    <property type="protein sequence ID" value="ESR58352"/>
    <property type="gene ID" value="CICLE_v10023817mg"/>
</dbReference>
<dbReference type="Proteomes" id="UP000030687">
    <property type="component" value="Unassembled WGS sequence"/>
</dbReference>
<proteinExistence type="predicted"/>